<sequence length="617" mass="67197">MLLQQSNNDKEIKLNDLKKFADSFKLNTPVPSDLVSIIAKDPAKQKEIQEKAKRNAEEAKANPSEAAKPIVPIPETKPAPRPTPATHGTSPSNVPSRQNPNRTSNFAHQGPYNRSSQQPLPTQQSRPPPGNLGQRLRNIEQQNKHGQMPLNPIPVHETRAPPTGPSSIVDPNFSRRSSGVASAQGGRLNPNSSEFRPSPHAATFNPNGNPSTGSSPRSAANAVDHPPTPATRSLLKRKPIPEAERTSLKGKFNALERIMTIKPGPEKNWKETGGLKPAYDTPPTWRQVANDEKPDSTMHLTYTKLFEMTPFPAQTLSSPNPSQAVPQVPHQHQLPFHLQQGVHMGPRQSPRQPSMNLPGNPHSHGPAPPFNGPDDHRMMPSQSAQSFASPRLHNVPPMNFPSPMNQPAQLAYQQGMMPYGGPPMQPYRSLSQSHQFVPQQAHMGPTIMMQNPTNGFMTSQGMAPGPQIMYPQNGQGHFMPPGNGHPPPAMPGVNGYPSPGRSAPMMMSQGSQQGHQQPPMFGGMAPGMSPGPQYGTPMYPQQPQPQMPMRGYGGPNQFGTSPQQMHQFGPQHRNNHPNGSYNNNKNFQHGQHPNGPPNNQIPNGPQPRGAEVGEEAK</sequence>
<dbReference type="EMBL" id="JAAMPI010000396">
    <property type="protein sequence ID" value="KAF4631935.1"/>
    <property type="molecule type" value="Genomic_DNA"/>
</dbReference>
<feature type="compositionally biased region" description="Low complexity" evidence="1">
    <location>
        <begin position="530"/>
        <end position="539"/>
    </location>
</feature>
<organism evidence="2 3">
    <name type="scientific">Cudoniella acicularis</name>
    <dbReference type="NCBI Taxonomy" id="354080"/>
    <lineage>
        <taxon>Eukaryota</taxon>
        <taxon>Fungi</taxon>
        <taxon>Dikarya</taxon>
        <taxon>Ascomycota</taxon>
        <taxon>Pezizomycotina</taxon>
        <taxon>Leotiomycetes</taxon>
        <taxon>Helotiales</taxon>
        <taxon>Tricladiaceae</taxon>
        <taxon>Cudoniella</taxon>
    </lineage>
</organism>
<protein>
    <submittedName>
        <fullName evidence="2">Uncharacterized protein</fullName>
    </submittedName>
</protein>
<keyword evidence="3" id="KW-1185">Reference proteome</keyword>
<feature type="compositionally biased region" description="Basic and acidic residues" evidence="1">
    <location>
        <begin position="41"/>
        <end position="60"/>
    </location>
</feature>
<feature type="compositionally biased region" description="Low complexity" evidence="1">
    <location>
        <begin position="588"/>
        <end position="609"/>
    </location>
</feature>
<evidence type="ECO:0000256" key="1">
    <source>
        <dbReference type="SAM" id="MobiDB-lite"/>
    </source>
</evidence>
<reference evidence="2 3" key="1">
    <citation type="submission" date="2020-03" db="EMBL/GenBank/DDBJ databases">
        <title>Draft Genome Sequence of Cudoniella acicularis.</title>
        <authorList>
            <person name="Buettner E."/>
            <person name="Kellner H."/>
        </authorList>
    </citation>
    <scope>NUCLEOTIDE SEQUENCE [LARGE SCALE GENOMIC DNA]</scope>
    <source>
        <strain evidence="2 3">DSM 108380</strain>
    </source>
</reference>
<evidence type="ECO:0000313" key="2">
    <source>
        <dbReference type="EMBL" id="KAF4631935.1"/>
    </source>
</evidence>
<gene>
    <name evidence="2" type="ORF">G7Y89_g6191</name>
</gene>
<dbReference type="AlphaFoldDB" id="A0A8H4W500"/>
<feature type="compositionally biased region" description="Polar residues" evidence="1">
    <location>
        <begin position="557"/>
        <end position="566"/>
    </location>
</feature>
<accession>A0A8H4W500</accession>
<evidence type="ECO:0000313" key="3">
    <source>
        <dbReference type="Proteomes" id="UP000566819"/>
    </source>
</evidence>
<feature type="region of interest" description="Disordered" evidence="1">
    <location>
        <begin position="264"/>
        <end position="291"/>
    </location>
</feature>
<proteinExistence type="predicted"/>
<feature type="compositionally biased region" description="Pro residues" evidence="1">
    <location>
        <begin position="71"/>
        <end position="83"/>
    </location>
</feature>
<dbReference type="OrthoDB" id="2275718at2759"/>
<feature type="compositionally biased region" description="Polar residues" evidence="1">
    <location>
        <begin position="204"/>
        <end position="218"/>
    </location>
</feature>
<dbReference type="Proteomes" id="UP000566819">
    <property type="component" value="Unassembled WGS sequence"/>
</dbReference>
<name>A0A8H4W500_9HELO</name>
<feature type="compositionally biased region" description="Polar residues" evidence="1">
    <location>
        <begin position="86"/>
        <end position="125"/>
    </location>
</feature>
<feature type="region of interest" description="Disordered" evidence="1">
    <location>
        <begin position="26"/>
        <end position="248"/>
    </location>
</feature>
<feature type="region of interest" description="Disordered" evidence="1">
    <location>
        <begin position="342"/>
        <end position="387"/>
    </location>
</feature>
<feature type="compositionally biased region" description="Polar residues" evidence="1">
    <location>
        <begin position="576"/>
        <end position="587"/>
    </location>
</feature>
<comment type="caution">
    <text evidence="2">The sequence shown here is derived from an EMBL/GenBank/DDBJ whole genome shotgun (WGS) entry which is preliminary data.</text>
</comment>
<feature type="region of interest" description="Disordered" evidence="1">
    <location>
        <begin position="526"/>
        <end position="617"/>
    </location>
</feature>